<reference evidence="1" key="1">
    <citation type="submission" date="2024-01" db="EMBL/GenBank/DDBJ databases">
        <title>Complete genome sequence of Mycoplasma gateae strain 3700.</title>
        <authorList>
            <person name="Spergser J."/>
        </authorList>
    </citation>
    <scope>NUCLEOTIDE SEQUENCE [LARGE SCALE GENOMIC DNA]</scope>
    <source>
        <strain evidence="1">3700</strain>
    </source>
</reference>
<evidence type="ECO:0000313" key="2">
    <source>
        <dbReference type="Proteomes" id="UP001431935"/>
    </source>
</evidence>
<protein>
    <submittedName>
        <fullName evidence="1">Uncharacterized protein</fullName>
    </submittedName>
</protein>
<dbReference type="EMBL" id="CP143578">
    <property type="protein sequence ID" value="WVN21514.1"/>
    <property type="molecule type" value="Genomic_DNA"/>
</dbReference>
<accession>A0ABZ2AHB5</accession>
<dbReference type="RefSeq" id="WP_330463544.1">
    <property type="nucleotide sequence ID" value="NZ_CP143578.1"/>
</dbReference>
<keyword evidence="2" id="KW-1185">Reference proteome</keyword>
<dbReference type="Proteomes" id="UP001431935">
    <property type="component" value="Chromosome"/>
</dbReference>
<proteinExistence type="predicted"/>
<organism evidence="1 2">
    <name type="scientific">Metamycoplasma gateae</name>
    <dbReference type="NCBI Taxonomy" id="35769"/>
    <lineage>
        <taxon>Bacteria</taxon>
        <taxon>Bacillati</taxon>
        <taxon>Mycoplasmatota</taxon>
        <taxon>Mycoplasmoidales</taxon>
        <taxon>Metamycoplasmataceae</taxon>
        <taxon>Metamycoplasma</taxon>
    </lineage>
</organism>
<sequence length="61" mass="6873">MNKNLLVKNYSKMMFTAIMAAFFAIEIINSNKKDIIINCGNISVNNNIILGGIYNDTQIFN</sequence>
<name>A0ABZ2AHB5_9BACT</name>
<gene>
    <name evidence="1" type="ORF">V2E26_00745</name>
</gene>
<evidence type="ECO:0000313" key="1">
    <source>
        <dbReference type="EMBL" id="WVN21514.1"/>
    </source>
</evidence>